<dbReference type="InterPro" id="IPR000163">
    <property type="entry name" value="Prohibitin"/>
</dbReference>
<dbReference type="AlphaFoldDB" id="A0A7S4G9U0"/>
<evidence type="ECO:0000256" key="3">
    <source>
        <dbReference type="ARBA" id="ARBA00022792"/>
    </source>
</evidence>
<reference evidence="8" key="1">
    <citation type="submission" date="2021-01" db="EMBL/GenBank/DDBJ databases">
        <authorList>
            <person name="Corre E."/>
            <person name="Pelletier E."/>
            <person name="Niang G."/>
            <person name="Scheremetjew M."/>
            <person name="Finn R."/>
            <person name="Kale V."/>
            <person name="Holt S."/>
            <person name="Cochrane G."/>
            <person name="Meng A."/>
            <person name="Brown T."/>
            <person name="Cohen L."/>
        </authorList>
    </citation>
    <scope>NUCLEOTIDE SEQUENCE</scope>
    <source>
        <strain evidence="8">CCMP1594</strain>
    </source>
</reference>
<keyword evidence="5" id="KW-0472">Membrane</keyword>
<dbReference type="SUPFAM" id="SSF117892">
    <property type="entry name" value="Band 7/SPFH domain"/>
    <property type="match status" value="1"/>
</dbReference>
<organism evidence="8">
    <name type="scientific">Eutreptiella gymnastica</name>
    <dbReference type="NCBI Taxonomy" id="73025"/>
    <lineage>
        <taxon>Eukaryota</taxon>
        <taxon>Discoba</taxon>
        <taxon>Euglenozoa</taxon>
        <taxon>Euglenida</taxon>
        <taxon>Spirocuta</taxon>
        <taxon>Euglenophyceae</taxon>
        <taxon>Eutreptiales</taxon>
        <taxon>Eutreptiaceae</taxon>
        <taxon>Eutreptiella</taxon>
    </lineage>
</organism>
<dbReference type="PANTHER" id="PTHR23222:SF1">
    <property type="entry name" value="PROHIBITIN-2"/>
    <property type="match status" value="1"/>
</dbReference>
<dbReference type="GO" id="GO:0007005">
    <property type="term" value="P:mitochondrion organization"/>
    <property type="evidence" value="ECO:0007669"/>
    <property type="project" value="TreeGrafter"/>
</dbReference>
<evidence type="ECO:0000313" key="8">
    <source>
        <dbReference type="EMBL" id="CAE0829754.1"/>
    </source>
</evidence>
<sequence length="277" mass="30480">MLSVAICIATVVLAVVYMVLSITIVPAGTVGVVDVFGQVRDDPLPAGMNFVFPLASVVKMSIKTQIIELAENVPTKEGLTVHLEAAALIRLEPQEAVKMYRQVGYNYMPKVVIPQFRSIVREVTSGHEAKDLYTSVARTAMTADLKSQLGEAVKVRGVVVEETPLKKLELPKALQQAIEDKLQAEQASQKMQFVLDRERQEAERKGIEAEGISAFQKIVSNDINEGMLRWKGVEATQKLTNSPNTRIVIVGSGKNGLPLILNDEESEIGKRWVSKKK</sequence>
<dbReference type="CDD" id="cd03401">
    <property type="entry name" value="SPFH_prohibitin"/>
    <property type="match status" value="1"/>
</dbReference>
<name>A0A7S4G9U0_9EUGL</name>
<accession>A0A7S4G9U0</accession>
<evidence type="ECO:0000256" key="5">
    <source>
        <dbReference type="ARBA" id="ARBA00023136"/>
    </source>
</evidence>
<dbReference type="GO" id="GO:0005743">
    <property type="term" value="C:mitochondrial inner membrane"/>
    <property type="evidence" value="ECO:0007669"/>
    <property type="project" value="UniProtKB-SubCell"/>
</dbReference>
<dbReference type="PANTHER" id="PTHR23222">
    <property type="entry name" value="PROHIBITIN"/>
    <property type="match status" value="1"/>
</dbReference>
<comment type="similarity">
    <text evidence="2 6">Belongs to the prohibitin family.</text>
</comment>
<gene>
    <name evidence="8" type="ORF">EGYM00163_LOCUS41032</name>
</gene>
<dbReference type="InterPro" id="IPR036013">
    <property type="entry name" value="Band_7/SPFH_dom_sf"/>
</dbReference>
<evidence type="ECO:0000256" key="2">
    <source>
        <dbReference type="ARBA" id="ARBA00009658"/>
    </source>
</evidence>
<dbReference type="SMART" id="SM00244">
    <property type="entry name" value="PHB"/>
    <property type="match status" value="1"/>
</dbReference>
<evidence type="ECO:0000259" key="7">
    <source>
        <dbReference type="SMART" id="SM00244"/>
    </source>
</evidence>
<comment type="subcellular location">
    <subcellularLocation>
        <location evidence="1 6">Mitochondrion inner membrane</location>
    </subcellularLocation>
</comment>
<protein>
    <recommendedName>
        <fullName evidence="6">Prohibitin</fullName>
    </recommendedName>
</protein>
<keyword evidence="3 6" id="KW-0999">Mitochondrion inner membrane</keyword>
<evidence type="ECO:0000256" key="6">
    <source>
        <dbReference type="RuleBase" id="RU366048"/>
    </source>
</evidence>
<dbReference type="Pfam" id="PF01145">
    <property type="entry name" value="Band_7"/>
    <property type="match status" value="1"/>
</dbReference>
<proteinExistence type="inferred from homology"/>
<feature type="domain" description="Band 7" evidence="7">
    <location>
        <begin position="20"/>
        <end position="182"/>
    </location>
</feature>
<dbReference type="InterPro" id="IPR001107">
    <property type="entry name" value="Band_7"/>
</dbReference>
<evidence type="ECO:0000256" key="4">
    <source>
        <dbReference type="ARBA" id="ARBA00023128"/>
    </source>
</evidence>
<evidence type="ECO:0000256" key="1">
    <source>
        <dbReference type="ARBA" id="ARBA00004273"/>
    </source>
</evidence>
<keyword evidence="4" id="KW-0496">Mitochondrion</keyword>
<dbReference type="EMBL" id="HBJA01119205">
    <property type="protein sequence ID" value="CAE0829754.1"/>
    <property type="molecule type" value="Transcribed_RNA"/>
</dbReference>
<dbReference type="Gene3D" id="3.30.479.30">
    <property type="entry name" value="Band 7 domain"/>
    <property type="match status" value="1"/>
</dbReference>